<keyword evidence="4" id="KW-0378">Hydrolase</keyword>
<keyword evidence="10" id="KW-1185">Reference proteome</keyword>
<keyword evidence="3" id="KW-0479">Metal-binding</keyword>
<dbReference type="CDD" id="cd18870">
    <property type="entry name" value="NUDIX_AcylCoAdiphos_Nudt19"/>
    <property type="match status" value="1"/>
</dbReference>
<evidence type="ECO:0000256" key="2">
    <source>
        <dbReference type="ARBA" id="ARBA00001946"/>
    </source>
</evidence>
<proteinExistence type="predicted"/>
<dbReference type="OrthoDB" id="1695362at2759"/>
<dbReference type="Gene3D" id="3.90.79.10">
    <property type="entry name" value="Nucleoside Triphosphate Pyrophosphohydrolase"/>
    <property type="match status" value="1"/>
</dbReference>
<evidence type="ECO:0000313" key="9">
    <source>
        <dbReference type="EMBL" id="KAF7510079.1"/>
    </source>
</evidence>
<feature type="domain" description="Nudix hydrolase" evidence="8">
    <location>
        <begin position="60"/>
        <end position="272"/>
    </location>
</feature>
<feature type="compositionally biased region" description="Basic and acidic residues" evidence="7">
    <location>
        <begin position="394"/>
        <end position="404"/>
    </location>
</feature>
<accession>A0A8H7AMG0</accession>
<feature type="compositionally biased region" description="Basic and acidic residues" evidence="7">
    <location>
        <begin position="372"/>
        <end position="383"/>
    </location>
</feature>
<evidence type="ECO:0000256" key="7">
    <source>
        <dbReference type="SAM" id="MobiDB-lite"/>
    </source>
</evidence>
<feature type="region of interest" description="Disordered" evidence="7">
    <location>
        <begin position="372"/>
        <end position="404"/>
    </location>
</feature>
<dbReference type="SUPFAM" id="SSF55811">
    <property type="entry name" value="Nudix"/>
    <property type="match status" value="1"/>
</dbReference>
<dbReference type="AlphaFoldDB" id="A0A8H7AMG0"/>
<gene>
    <name evidence="9" type="ORF">GJ744_007183</name>
</gene>
<evidence type="ECO:0000256" key="6">
    <source>
        <dbReference type="ARBA" id="ARBA00023211"/>
    </source>
</evidence>
<name>A0A8H7AMG0_9EURO</name>
<feature type="region of interest" description="Disordered" evidence="7">
    <location>
        <begin position="41"/>
        <end position="64"/>
    </location>
</feature>
<dbReference type="InterPro" id="IPR039121">
    <property type="entry name" value="NUDT19"/>
</dbReference>
<dbReference type="InterPro" id="IPR000086">
    <property type="entry name" value="NUDIX_hydrolase_dom"/>
</dbReference>
<evidence type="ECO:0000256" key="5">
    <source>
        <dbReference type="ARBA" id="ARBA00022842"/>
    </source>
</evidence>
<protein>
    <recommendedName>
        <fullName evidence="8">Nudix hydrolase domain-containing protein</fullName>
    </recommendedName>
</protein>
<comment type="cofactor">
    <cofactor evidence="1">
        <name>Mn(2+)</name>
        <dbReference type="ChEBI" id="CHEBI:29035"/>
    </cofactor>
</comment>
<evidence type="ECO:0000313" key="10">
    <source>
        <dbReference type="Proteomes" id="UP000606974"/>
    </source>
</evidence>
<comment type="cofactor">
    <cofactor evidence="2">
        <name>Mg(2+)</name>
        <dbReference type="ChEBI" id="CHEBI:18420"/>
    </cofactor>
</comment>
<evidence type="ECO:0000256" key="4">
    <source>
        <dbReference type="ARBA" id="ARBA00022801"/>
    </source>
</evidence>
<keyword evidence="5" id="KW-0460">Magnesium</keyword>
<evidence type="ECO:0000256" key="1">
    <source>
        <dbReference type="ARBA" id="ARBA00001936"/>
    </source>
</evidence>
<reference evidence="9" key="1">
    <citation type="submission" date="2020-02" db="EMBL/GenBank/DDBJ databases">
        <authorList>
            <person name="Palmer J.M."/>
        </authorList>
    </citation>
    <scope>NUCLEOTIDE SEQUENCE</scope>
    <source>
        <strain evidence="9">EPUS1.4</strain>
        <tissue evidence="9">Thallus</tissue>
    </source>
</reference>
<dbReference type="GO" id="GO:0016818">
    <property type="term" value="F:hydrolase activity, acting on acid anhydrides, in phosphorus-containing anhydrides"/>
    <property type="evidence" value="ECO:0007669"/>
    <property type="project" value="InterPro"/>
</dbReference>
<dbReference type="EMBL" id="JAACFV010000034">
    <property type="protein sequence ID" value="KAF7510079.1"/>
    <property type="molecule type" value="Genomic_DNA"/>
</dbReference>
<dbReference type="PANTHER" id="PTHR12318">
    <property type="entry name" value="TESTOSTERONE-REGULATED PROTEIN RP2"/>
    <property type="match status" value="1"/>
</dbReference>
<sequence length="404" mass="45616">MLFGSWRFRSWASGNRARQLINWIEHSYVLRFRNSHIESPTVRQRNPYGDGERKPARRAPARPSSSVILVSPDLEILLLHRVQTSSSFPSAHVFPGGHIDGSDGHIPENGIERYHDNRAYRVGALRELFEETGIVLARQDGTSPKLISMPQESREEGRKLVHSGKISFQAWLTQQSPNAVLDTDGLIPFSHWVTPRNIPRRFATQMYLHALSASEDSHPPASGLSTTPTATADFTPTPDNNLENTSTTFHPAHHWLHLAQSGKIILFPPQFLLLHLISRFLDDNALPAAQRVQRLKDFIYHAPADGSPPWAEKCISPYVLRTHDPHQDDKAVLALDKSGPEMEELGSGSRGDWERVVLFKWSKEGFRELEVRGRREVQEEGRVNGKGRGNGNEQENRSERAVKL</sequence>
<evidence type="ECO:0000259" key="8">
    <source>
        <dbReference type="PROSITE" id="PS51462"/>
    </source>
</evidence>
<evidence type="ECO:0000256" key="3">
    <source>
        <dbReference type="ARBA" id="ARBA00022723"/>
    </source>
</evidence>
<dbReference type="PROSITE" id="PS51462">
    <property type="entry name" value="NUDIX"/>
    <property type="match status" value="1"/>
</dbReference>
<dbReference type="PANTHER" id="PTHR12318:SF0">
    <property type="entry name" value="ACYL-COENZYME A DIPHOSPHATASE NUDT19"/>
    <property type="match status" value="1"/>
</dbReference>
<comment type="caution">
    <text evidence="9">The sequence shown here is derived from an EMBL/GenBank/DDBJ whole genome shotgun (WGS) entry which is preliminary data.</text>
</comment>
<dbReference type="GO" id="GO:0046872">
    <property type="term" value="F:metal ion binding"/>
    <property type="evidence" value="ECO:0007669"/>
    <property type="project" value="UniProtKB-KW"/>
</dbReference>
<keyword evidence="6" id="KW-0464">Manganese</keyword>
<dbReference type="Proteomes" id="UP000606974">
    <property type="component" value="Unassembled WGS sequence"/>
</dbReference>
<dbReference type="InterPro" id="IPR015797">
    <property type="entry name" value="NUDIX_hydrolase-like_dom_sf"/>
</dbReference>
<dbReference type="GO" id="GO:0005739">
    <property type="term" value="C:mitochondrion"/>
    <property type="evidence" value="ECO:0007669"/>
    <property type="project" value="TreeGrafter"/>
</dbReference>
<organism evidence="9 10">
    <name type="scientific">Endocarpon pusillum</name>
    <dbReference type="NCBI Taxonomy" id="364733"/>
    <lineage>
        <taxon>Eukaryota</taxon>
        <taxon>Fungi</taxon>
        <taxon>Dikarya</taxon>
        <taxon>Ascomycota</taxon>
        <taxon>Pezizomycotina</taxon>
        <taxon>Eurotiomycetes</taxon>
        <taxon>Chaetothyriomycetidae</taxon>
        <taxon>Verrucariales</taxon>
        <taxon>Verrucariaceae</taxon>
        <taxon>Endocarpon</taxon>
    </lineage>
</organism>